<reference evidence="2" key="2">
    <citation type="journal article" date="2022" name="Microb. Genom.">
        <title>A chromosome-scale genome assembly of the tomato pathogen Cladosporium fulvum reveals a compartmentalized genome architecture and the presence of a dispensable chromosome.</title>
        <authorList>
            <person name="Zaccaron A.Z."/>
            <person name="Chen L.H."/>
            <person name="Samaras A."/>
            <person name="Stergiopoulos I."/>
        </authorList>
    </citation>
    <scope>NUCLEOTIDE SEQUENCE</scope>
    <source>
        <strain evidence="2">Race5_Kim</strain>
    </source>
</reference>
<feature type="region of interest" description="Disordered" evidence="1">
    <location>
        <begin position="1"/>
        <end position="38"/>
    </location>
</feature>
<dbReference type="GeneID" id="71987480"/>
<gene>
    <name evidence="2" type="ORF">CLAFUR5_07602</name>
</gene>
<sequence>MPSSDLPKRSKSTSGPGGAYQDHHFRSSQNLGPRPTPTIPKGGVWSVYAEIDINVPPKYPYDAVVSVHEWREWNTFNPDVIITKHPNPHAGRQNLKMEQGTFMTFTVQITPDIRETSKERCEHLEPLKHKDDGHASHAQGGNITRIRWVLDNANLFAPGFIMKTERVNEIEEMPNGGTKYRTWITFAGMGAKSWKKKYSEAIQQRVQDFCRDLKRRSEELYAKDAGFGSEGDKNPAVQENGHAA</sequence>
<dbReference type="OrthoDB" id="509124at2759"/>
<dbReference type="RefSeq" id="XP_047763680.1">
    <property type="nucleotide sequence ID" value="XM_047906750.1"/>
</dbReference>
<evidence type="ECO:0000313" key="2">
    <source>
        <dbReference type="EMBL" id="UJO19314.1"/>
    </source>
</evidence>
<dbReference type="AlphaFoldDB" id="A0A9Q8UR09"/>
<name>A0A9Q8UR09_PASFU</name>
<dbReference type="EMBL" id="CP090168">
    <property type="protein sequence ID" value="UJO19314.1"/>
    <property type="molecule type" value="Genomic_DNA"/>
</dbReference>
<dbReference type="Proteomes" id="UP000756132">
    <property type="component" value="Chromosome 6"/>
</dbReference>
<organism evidence="2 3">
    <name type="scientific">Passalora fulva</name>
    <name type="common">Tomato leaf mold</name>
    <name type="synonym">Cladosporium fulvum</name>
    <dbReference type="NCBI Taxonomy" id="5499"/>
    <lineage>
        <taxon>Eukaryota</taxon>
        <taxon>Fungi</taxon>
        <taxon>Dikarya</taxon>
        <taxon>Ascomycota</taxon>
        <taxon>Pezizomycotina</taxon>
        <taxon>Dothideomycetes</taxon>
        <taxon>Dothideomycetidae</taxon>
        <taxon>Mycosphaerellales</taxon>
        <taxon>Mycosphaerellaceae</taxon>
        <taxon>Fulvia</taxon>
    </lineage>
</organism>
<feature type="region of interest" description="Disordered" evidence="1">
    <location>
        <begin position="224"/>
        <end position="244"/>
    </location>
</feature>
<evidence type="ECO:0000256" key="1">
    <source>
        <dbReference type="SAM" id="MobiDB-lite"/>
    </source>
</evidence>
<accession>A0A9Q8UR09</accession>
<keyword evidence="3" id="KW-1185">Reference proteome</keyword>
<dbReference type="SUPFAM" id="SSF55961">
    <property type="entry name" value="Bet v1-like"/>
    <property type="match status" value="1"/>
</dbReference>
<reference evidence="2" key="1">
    <citation type="submission" date="2021-12" db="EMBL/GenBank/DDBJ databases">
        <authorList>
            <person name="Zaccaron A."/>
            <person name="Stergiopoulos I."/>
        </authorList>
    </citation>
    <scope>NUCLEOTIDE SEQUENCE</scope>
    <source>
        <strain evidence="2">Race5_Kim</strain>
    </source>
</reference>
<dbReference type="KEGG" id="ffu:CLAFUR5_07602"/>
<protein>
    <submittedName>
        <fullName evidence="2">Uncharacterized protein</fullName>
    </submittedName>
</protein>
<evidence type="ECO:0000313" key="3">
    <source>
        <dbReference type="Proteomes" id="UP000756132"/>
    </source>
</evidence>
<dbReference type="InterPro" id="IPR023393">
    <property type="entry name" value="START-like_dom_sf"/>
</dbReference>
<dbReference type="Gene3D" id="3.30.530.20">
    <property type="match status" value="1"/>
</dbReference>
<proteinExistence type="predicted"/>
<dbReference type="OMA" id="YRTWITF"/>